<sequence>MRKQLLLWAMVLLGAVEAQEAVIYRGFAELRQPQTLPQNEWVWEPGEALFQSLVPGTLRLIGVVEQSRRVEVAAQQNPLLAYVGKEVQFFWEGQWRRATLVSAERNLYLYEGRYLVGLPGTVAYPDPSGFSAAPGPRVTFLYQGAGAATLAYLTRALTWSLRYTLEDGELTGWATLTNALGRPLQLGRTELVAGSVPLLEGGFNVPAPRPETRMLQAAPAMADATEAEFVGETAGTYRYRLPGVVRLEPGLTELPFMRARVQPVYLWRLQTGFSTERELAFVRGFRFVAPENLAAGVVSIREQGVFVGQAGTSDIAKGNNVTLMLGPDPEGRATRQVEQQARNRFRVTTSVRNPKSYPIEVEIQEMMPQPFTLEVLDSASGQTANAAVQPGEGLERTPEGYRIRFTLAPGQSRSYVYTLTLQQR</sequence>
<evidence type="ECO:0000313" key="1">
    <source>
        <dbReference type="EMBL" id="HFG19819.1"/>
    </source>
</evidence>
<reference evidence="1" key="1">
    <citation type="journal article" date="2020" name="mSystems">
        <title>Genome- and Community-Level Interaction Insights into Carbon Utilization and Element Cycling Functions of Hydrothermarchaeota in Hydrothermal Sediment.</title>
        <authorList>
            <person name="Zhou Z."/>
            <person name="Liu Y."/>
            <person name="Xu W."/>
            <person name="Pan J."/>
            <person name="Luo Z.H."/>
            <person name="Li M."/>
        </authorList>
    </citation>
    <scope>NUCLEOTIDE SEQUENCE [LARGE SCALE GENOMIC DNA]</scope>
    <source>
        <strain evidence="1">SpSt-524</strain>
    </source>
</reference>
<accession>A0A7C3HTG2</accession>
<organism evidence="1">
    <name type="scientific">Meiothermus ruber</name>
    <dbReference type="NCBI Taxonomy" id="277"/>
    <lineage>
        <taxon>Bacteria</taxon>
        <taxon>Thermotogati</taxon>
        <taxon>Deinococcota</taxon>
        <taxon>Deinococci</taxon>
        <taxon>Thermales</taxon>
        <taxon>Thermaceae</taxon>
        <taxon>Meiothermus</taxon>
    </lineage>
</organism>
<dbReference type="PANTHER" id="PTHR38075">
    <property type="entry name" value="DUF4139 DOMAIN-CONTAINING PROTEIN"/>
    <property type="match status" value="1"/>
</dbReference>
<comment type="caution">
    <text evidence="1">The sequence shown here is derived from an EMBL/GenBank/DDBJ whole genome shotgun (WGS) entry which is preliminary data.</text>
</comment>
<gene>
    <name evidence="1" type="ORF">ENS82_03735</name>
</gene>
<name>A0A7C3HTG2_MEIRU</name>
<evidence type="ECO:0008006" key="2">
    <source>
        <dbReference type="Google" id="ProtNLM"/>
    </source>
</evidence>
<protein>
    <recommendedName>
        <fullName evidence="2">DUF4139 domain-containing protein</fullName>
    </recommendedName>
</protein>
<dbReference type="EMBL" id="DSWI01000010">
    <property type="protein sequence ID" value="HFG19819.1"/>
    <property type="molecule type" value="Genomic_DNA"/>
</dbReference>
<proteinExistence type="predicted"/>
<dbReference type="AlphaFoldDB" id="A0A7C3HTG2"/>
<dbReference type="PANTHER" id="PTHR38075:SF1">
    <property type="entry name" value="DUF4139 DOMAIN-CONTAINING PROTEIN"/>
    <property type="match status" value="1"/>
</dbReference>